<keyword evidence="1" id="KW-1133">Transmembrane helix</keyword>
<keyword evidence="1" id="KW-0472">Membrane</keyword>
<organism evidence="3 4">
    <name type="scientific">Halogranum salarium B-1</name>
    <dbReference type="NCBI Taxonomy" id="1210908"/>
    <lineage>
        <taxon>Archaea</taxon>
        <taxon>Methanobacteriati</taxon>
        <taxon>Methanobacteriota</taxon>
        <taxon>Stenosarchaea group</taxon>
        <taxon>Halobacteria</taxon>
        <taxon>Halobacteriales</taxon>
        <taxon>Haloferacaceae</taxon>
    </lineage>
</organism>
<evidence type="ECO:0000313" key="3">
    <source>
        <dbReference type="EMBL" id="EJN57914.1"/>
    </source>
</evidence>
<proteinExistence type="predicted"/>
<feature type="transmembrane region" description="Helical" evidence="1">
    <location>
        <begin position="57"/>
        <end position="74"/>
    </location>
</feature>
<sequence length="478" mass="53317">MQSGYRYRIASVLGTILLTLFSVLLVNQPTVQTTVTTLVPVIRRLPAIVLADGELQLALVTTVAVVLGSLVPLFKPRPRRILDTILFAQKRILVAGATLAGIGYFDYTYRLPRSTLALSILGLLVVLPVWFVAIRRRPTGRERAVIIGDDPEEIADVLDAIDIPVIGYVSPPSPYYSEREDTVVSTPTVADGSGNTLLQNLDCLGGLSRLDEVLVEYDIDTAILAFAQPDRAEFFGALDTCYEHGVDARVHRDHTNDVLTRYSSSDEKIVDIDLEPWDWQDYVFKRLFDVLFAGVGLLLLAPVVLAVAVAIKLDSAGPVFYSQKRTAEFGETFEIYKFRSMVTDAEAETGATISEEDAGGFDPRVTKVGRFLRQTHLDEIPQLWSILVGDMSVVGPRPERPELDADIRIGVVEWRKRWFVKPGLTGLAQINGATGHRPAEKLRYDVEYIQRQSFWFDVKIVLRQVWSVLTDLRRVGDD</sequence>
<feature type="transmembrane region" description="Helical" evidence="1">
    <location>
        <begin position="86"/>
        <end position="104"/>
    </location>
</feature>
<dbReference type="Proteomes" id="UP000007813">
    <property type="component" value="Unassembled WGS sequence"/>
</dbReference>
<accession>J3JDZ3</accession>
<gene>
    <name evidence="3" type="ORF">HSB1_33310</name>
</gene>
<dbReference type="PATRIC" id="fig|1210908.3.peg.3179"/>
<reference evidence="3 4" key="1">
    <citation type="journal article" date="2012" name="J. Bacteriol.">
        <title>Draft Genome Sequence of the Extremely Halophilic Archaeon Halogranum salarium B-1T.</title>
        <authorList>
            <person name="Kim K.K."/>
            <person name="Lee K.C."/>
            <person name="Lee J.S."/>
        </authorList>
    </citation>
    <scope>NUCLEOTIDE SEQUENCE [LARGE SCALE GENOMIC DNA]</scope>
    <source>
        <strain evidence="3 4">B-1</strain>
    </source>
</reference>
<feature type="domain" description="Bacterial sugar transferase" evidence="2">
    <location>
        <begin position="285"/>
        <end position="469"/>
    </location>
</feature>
<dbReference type="InterPro" id="IPR003362">
    <property type="entry name" value="Bact_transf"/>
</dbReference>
<dbReference type="OrthoDB" id="340745at2157"/>
<dbReference type="PANTHER" id="PTHR30576:SF0">
    <property type="entry name" value="UNDECAPRENYL-PHOSPHATE N-ACETYLGALACTOSAMINYL 1-PHOSPHATE TRANSFERASE-RELATED"/>
    <property type="match status" value="1"/>
</dbReference>
<name>J3JDZ3_9EURY</name>
<evidence type="ECO:0000256" key="1">
    <source>
        <dbReference type="SAM" id="Phobius"/>
    </source>
</evidence>
<dbReference type="RefSeq" id="WP_009376522.1">
    <property type="nucleotide sequence ID" value="NZ_ALJD01000009.1"/>
</dbReference>
<dbReference type="GO" id="GO:0016780">
    <property type="term" value="F:phosphotransferase activity, for other substituted phosphate groups"/>
    <property type="evidence" value="ECO:0007669"/>
    <property type="project" value="TreeGrafter"/>
</dbReference>
<evidence type="ECO:0000259" key="2">
    <source>
        <dbReference type="Pfam" id="PF02397"/>
    </source>
</evidence>
<evidence type="ECO:0000313" key="4">
    <source>
        <dbReference type="Proteomes" id="UP000007813"/>
    </source>
</evidence>
<keyword evidence="3" id="KW-0808">Transferase</keyword>
<dbReference type="Pfam" id="PF02397">
    <property type="entry name" value="Bac_transf"/>
    <property type="match status" value="1"/>
</dbReference>
<feature type="transmembrane region" description="Helical" evidence="1">
    <location>
        <begin position="116"/>
        <end position="134"/>
    </location>
</feature>
<protein>
    <submittedName>
        <fullName evidence="3">Exopolysaccharide biosynthesis polyprenyl glycosylphosphotransferase</fullName>
    </submittedName>
</protein>
<dbReference type="AlphaFoldDB" id="J3JDZ3"/>
<dbReference type="EMBL" id="ALJD01000009">
    <property type="protein sequence ID" value="EJN57914.1"/>
    <property type="molecule type" value="Genomic_DNA"/>
</dbReference>
<keyword evidence="1" id="KW-0812">Transmembrane</keyword>
<feature type="transmembrane region" description="Helical" evidence="1">
    <location>
        <begin position="290"/>
        <end position="311"/>
    </location>
</feature>
<dbReference type="eggNOG" id="arCOG06282">
    <property type="taxonomic scope" value="Archaea"/>
</dbReference>
<dbReference type="PANTHER" id="PTHR30576">
    <property type="entry name" value="COLANIC BIOSYNTHESIS UDP-GLUCOSE LIPID CARRIER TRANSFERASE"/>
    <property type="match status" value="1"/>
</dbReference>
<comment type="caution">
    <text evidence="3">The sequence shown here is derived from an EMBL/GenBank/DDBJ whole genome shotgun (WGS) entry which is preliminary data.</text>
</comment>